<dbReference type="Pfam" id="PF10536">
    <property type="entry name" value="PMD"/>
    <property type="match status" value="1"/>
</dbReference>
<accession>A0A484LDG7</accession>
<dbReference type="PANTHER" id="PTHR46033">
    <property type="entry name" value="PROTEIN MAIN-LIKE 2"/>
    <property type="match status" value="1"/>
</dbReference>
<name>A0A484LDG7_9ASTE</name>
<dbReference type="InterPro" id="IPR019557">
    <property type="entry name" value="AminoTfrase-like_pln_mobile"/>
</dbReference>
<gene>
    <name evidence="3" type="ORF">CCAM_LOCUS16196</name>
</gene>
<dbReference type="PANTHER" id="PTHR46033:SF8">
    <property type="entry name" value="PROTEIN MAINTENANCE OF MERISTEMS-LIKE"/>
    <property type="match status" value="1"/>
</dbReference>
<proteinExistence type="predicted"/>
<sequence>MDVHPGPIFRDVLVIEAGEHRCDAGASEEYAQHLLKCHRTCTSLYARTLIVNRPIRVIQLLREYGFYGVEKVGGLQLDWALITALVERWRPETHSFHLPFGEVGITLQDVEVLLGLPVDGNPLAGMTGRSRDQWIQICEDMMGFRPQTSDITSTMIKMSAIVPKQLTDHSLDVDYLQHARAIMFKLLGGSLFPNTTGNKGDDDWRRSTVMSGGLPAKAKQRRCSSMARTTDAGSGGDDRGSKIGNRGRRRWTWRRTSSEGSSGDWKPSAAALTLAVGDGLPARERLRRWLGKDDRK</sequence>
<evidence type="ECO:0000259" key="2">
    <source>
        <dbReference type="Pfam" id="PF10536"/>
    </source>
</evidence>
<evidence type="ECO:0000313" key="4">
    <source>
        <dbReference type="Proteomes" id="UP000595140"/>
    </source>
</evidence>
<dbReference type="EMBL" id="OOIL02001339">
    <property type="protein sequence ID" value="VFQ74420.1"/>
    <property type="molecule type" value="Genomic_DNA"/>
</dbReference>
<evidence type="ECO:0000256" key="1">
    <source>
        <dbReference type="SAM" id="MobiDB-lite"/>
    </source>
</evidence>
<feature type="region of interest" description="Disordered" evidence="1">
    <location>
        <begin position="212"/>
        <end position="267"/>
    </location>
</feature>
<keyword evidence="4" id="KW-1185">Reference proteome</keyword>
<organism evidence="3 4">
    <name type="scientific">Cuscuta campestris</name>
    <dbReference type="NCBI Taxonomy" id="132261"/>
    <lineage>
        <taxon>Eukaryota</taxon>
        <taxon>Viridiplantae</taxon>
        <taxon>Streptophyta</taxon>
        <taxon>Embryophyta</taxon>
        <taxon>Tracheophyta</taxon>
        <taxon>Spermatophyta</taxon>
        <taxon>Magnoliopsida</taxon>
        <taxon>eudicotyledons</taxon>
        <taxon>Gunneridae</taxon>
        <taxon>Pentapetalae</taxon>
        <taxon>asterids</taxon>
        <taxon>lamiids</taxon>
        <taxon>Solanales</taxon>
        <taxon>Convolvulaceae</taxon>
        <taxon>Cuscuteae</taxon>
        <taxon>Cuscuta</taxon>
        <taxon>Cuscuta subgen. Grammica</taxon>
        <taxon>Cuscuta sect. Cleistogrammica</taxon>
    </lineage>
</organism>
<dbReference type="AlphaFoldDB" id="A0A484LDG7"/>
<reference evidence="3" key="1">
    <citation type="submission" date="2018-04" db="EMBL/GenBank/DDBJ databases">
        <authorList>
            <person name="Vogel A."/>
        </authorList>
    </citation>
    <scope>NUCLEOTIDE SEQUENCE [LARGE SCALE GENOMIC DNA]</scope>
</reference>
<dbReference type="OrthoDB" id="1937804at2759"/>
<feature type="compositionally biased region" description="Low complexity" evidence="1">
    <location>
        <begin position="254"/>
        <end position="263"/>
    </location>
</feature>
<dbReference type="InterPro" id="IPR044824">
    <property type="entry name" value="MAIN-like"/>
</dbReference>
<evidence type="ECO:0000313" key="3">
    <source>
        <dbReference type="EMBL" id="VFQ74420.1"/>
    </source>
</evidence>
<protein>
    <recommendedName>
        <fullName evidence="2">Aminotransferase-like plant mobile domain-containing protein</fullName>
    </recommendedName>
</protein>
<dbReference type="GO" id="GO:0010073">
    <property type="term" value="P:meristem maintenance"/>
    <property type="evidence" value="ECO:0007669"/>
    <property type="project" value="InterPro"/>
</dbReference>
<feature type="domain" description="Aminotransferase-like plant mobile" evidence="2">
    <location>
        <begin position="65"/>
        <end position="199"/>
    </location>
</feature>
<dbReference type="Proteomes" id="UP000595140">
    <property type="component" value="Unassembled WGS sequence"/>
</dbReference>